<accession>A0A816ETX1</accession>
<dbReference type="Proteomes" id="UP000663828">
    <property type="component" value="Unassembled WGS sequence"/>
</dbReference>
<name>A0A816ETX1_ADIRI</name>
<evidence type="ECO:0000313" key="2">
    <source>
        <dbReference type="Proteomes" id="UP000663828"/>
    </source>
</evidence>
<reference evidence="1" key="1">
    <citation type="submission" date="2021-02" db="EMBL/GenBank/DDBJ databases">
        <authorList>
            <person name="Nowell W R."/>
        </authorList>
    </citation>
    <scope>NUCLEOTIDE SEQUENCE</scope>
</reference>
<gene>
    <name evidence="1" type="ORF">XAT740_LOCUS55135</name>
</gene>
<keyword evidence="2" id="KW-1185">Reference proteome</keyword>
<dbReference type="EMBL" id="CAJNOR010010193">
    <property type="protein sequence ID" value="CAF1651854.1"/>
    <property type="molecule type" value="Genomic_DNA"/>
</dbReference>
<sequence length="174" mass="20127">MFDFLTNFFDKNQIQLDSAGLEIVSLKQFTEVAKFDFGLSFFLNSSQNRTLVGFQLDCSRDCFNENTAEIIARRMKRFCDQSFASDKNGNELNASTMPLARFDIMLSEEANEIRHIEFTRESRIKDEGPASYAQARIWLDERTRFDPDKPQLAIYNMPFLYRLATGSSLSVQQL</sequence>
<evidence type="ECO:0000313" key="1">
    <source>
        <dbReference type="EMBL" id="CAF1651854.1"/>
    </source>
</evidence>
<dbReference type="AlphaFoldDB" id="A0A816ETX1"/>
<proteinExistence type="predicted"/>
<protein>
    <submittedName>
        <fullName evidence="1">Uncharacterized protein</fullName>
    </submittedName>
</protein>
<feature type="non-terminal residue" evidence="1">
    <location>
        <position position="1"/>
    </location>
</feature>
<comment type="caution">
    <text evidence="1">The sequence shown here is derived from an EMBL/GenBank/DDBJ whole genome shotgun (WGS) entry which is preliminary data.</text>
</comment>
<organism evidence="1 2">
    <name type="scientific">Adineta ricciae</name>
    <name type="common">Rotifer</name>
    <dbReference type="NCBI Taxonomy" id="249248"/>
    <lineage>
        <taxon>Eukaryota</taxon>
        <taxon>Metazoa</taxon>
        <taxon>Spiralia</taxon>
        <taxon>Gnathifera</taxon>
        <taxon>Rotifera</taxon>
        <taxon>Eurotatoria</taxon>
        <taxon>Bdelloidea</taxon>
        <taxon>Adinetida</taxon>
        <taxon>Adinetidae</taxon>
        <taxon>Adineta</taxon>
    </lineage>
</organism>